<evidence type="ECO:0000256" key="10">
    <source>
        <dbReference type="RuleBase" id="RU363032"/>
    </source>
</evidence>
<keyword evidence="7" id="KW-0029">Amino-acid transport</keyword>
<dbReference type="InterPro" id="IPR000515">
    <property type="entry name" value="MetI-like"/>
</dbReference>
<comment type="function">
    <text evidence="1">Part of the binding-protein-dependent transport system for glutamine; probably responsible for the translocation of the substrate across the membrane.</text>
</comment>
<keyword evidence="6 10" id="KW-0812">Transmembrane</keyword>
<comment type="similarity">
    <text evidence="3">Belongs to the binding-protein-dependent transport system permease family. HisMQ subfamily.</text>
</comment>
<proteinExistence type="inferred from homology"/>
<accession>A0AAJ1MKY7</accession>
<feature type="transmembrane region" description="Helical" evidence="10">
    <location>
        <begin position="34"/>
        <end position="52"/>
    </location>
</feature>
<evidence type="ECO:0000256" key="9">
    <source>
        <dbReference type="ARBA" id="ARBA00023136"/>
    </source>
</evidence>
<organism evidence="12 13">
    <name type="scientific">Candidatus Thalassospirochaeta sargassi</name>
    <dbReference type="NCBI Taxonomy" id="3119039"/>
    <lineage>
        <taxon>Bacteria</taxon>
        <taxon>Pseudomonadati</taxon>
        <taxon>Spirochaetota</taxon>
        <taxon>Spirochaetia</taxon>
        <taxon>Spirochaetales</taxon>
        <taxon>Spirochaetaceae</taxon>
        <taxon>Candidatus Thalassospirochaeta</taxon>
    </lineage>
</organism>
<evidence type="ECO:0000256" key="4">
    <source>
        <dbReference type="ARBA" id="ARBA00022448"/>
    </source>
</evidence>
<comment type="caution">
    <text evidence="12">The sequence shown here is derived from an EMBL/GenBank/DDBJ whole genome shotgun (WGS) entry which is preliminary data.</text>
</comment>
<evidence type="ECO:0000313" key="13">
    <source>
        <dbReference type="Proteomes" id="UP001221217"/>
    </source>
</evidence>
<evidence type="ECO:0000256" key="6">
    <source>
        <dbReference type="ARBA" id="ARBA00022692"/>
    </source>
</evidence>
<dbReference type="PANTHER" id="PTHR30614">
    <property type="entry name" value="MEMBRANE COMPONENT OF AMINO ACID ABC TRANSPORTER"/>
    <property type="match status" value="1"/>
</dbReference>
<keyword evidence="8 10" id="KW-1133">Transmembrane helix</keyword>
<dbReference type="Gene3D" id="1.10.3720.10">
    <property type="entry name" value="MetI-like"/>
    <property type="match status" value="1"/>
</dbReference>
<keyword evidence="9 10" id="KW-0472">Membrane</keyword>
<gene>
    <name evidence="12" type="ORF">PQJ61_10945</name>
</gene>
<feature type="transmembrane region" description="Helical" evidence="10">
    <location>
        <begin position="73"/>
        <end position="95"/>
    </location>
</feature>
<keyword evidence="4 10" id="KW-0813">Transport</keyword>
<dbReference type="InterPro" id="IPR010065">
    <property type="entry name" value="AA_ABC_transptr_permease_3TM"/>
</dbReference>
<dbReference type="Proteomes" id="UP001221217">
    <property type="component" value="Unassembled WGS sequence"/>
</dbReference>
<dbReference type="Pfam" id="PF00528">
    <property type="entry name" value="BPD_transp_1"/>
    <property type="match status" value="1"/>
</dbReference>
<sequence>MTFVQGLLAGANELRHKAHLFKIRKPFIYEGLKFLFFSFILVFIAVQGINGLDYRWQWYRMPDYFYKISDSGFIAGPLFTGLGLTLLISAISLILSNLIGFITALFRLSDSVTAVAVSRIYLEVVRNTPLLIQLFLVYFVISPILGIGRMVSAIMALSLFEGAYTSEIIRSGIISIEKGQWEAAHSIGLTGVQTYRRIILPQAFGQVMPMLASQSISLVKDSALISTIAIYELTMQGQVAISKSFLTFEVWFSVAAIYLIINICLSMIIRIFEQNKKRQKNA</sequence>
<feature type="transmembrane region" description="Helical" evidence="10">
    <location>
        <begin position="134"/>
        <end position="160"/>
    </location>
</feature>
<dbReference type="AlphaFoldDB" id="A0AAJ1MKY7"/>
<keyword evidence="5" id="KW-1003">Cell membrane</keyword>
<name>A0AAJ1MKY7_9SPIO</name>
<evidence type="ECO:0000256" key="7">
    <source>
        <dbReference type="ARBA" id="ARBA00022970"/>
    </source>
</evidence>
<evidence type="ECO:0000256" key="5">
    <source>
        <dbReference type="ARBA" id="ARBA00022475"/>
    </source>
</evidence>
<dbReference type="NCBIfam" id="TIGR01726">
    <property type="entry name" value="HEQRo_perm_3TM"/>
    <property type="match status" value="1"/>
</dbReference>
<dbReference type="GO" id="GO:0006865">
    <property type="term" value="P:amino acid transport"/>
    <property type="evidence" value="ECO:0007669"/>
    <property type="project" value="UniProtKB-KW"/>
</dbReference>
<feature type="domain" description="ABC transmembrane type-1" evidence="11">
    <location>
        <begin position="82"/>
        <end position="269"/>
    </location>
</feature>
<evidence type="ECO:0000313" key="12">
    <source>
        <dbReference type="EMBL" id="MDC7227266.1"/>
    </source>
</evidence>
<dbReference type="EMBL" id="JAQQAL010000024">
    <property type="protein sequence ID" value="MDC7227266.1"/>
    <property type="molecule type" value="Genomic_DNA"/>
</dbReference>
<evidence type="ECO:0000256" key="2">
    <source>
        <dbReference type="ARBA" id="ARBA00004429"/>
    </source>
</evidence>
<evidence type="ECO:0000259" key="11">
    <source>
        <dbReference type="PROSITE" id="PS50928"/>
    </source>
</evidence>
<comment type="subcellular location">
    <subcellularLocation>
        <location evidence="2">Cell inner membrane</location>
        <topology evidence="2">Multi-pass membrane protein</topology>
    </subcellularLocation>
    <subcellularLocation>
        <location evidence="10">Cell membrane</location>
        <topology evidence="10">Multi-pass membrane protein</topology>
    </subcellularLocation>
</comment>
<evidence type="ECO:0000256" key="1">
    <source>
        <dbReference type="ARBA" id="ARBA00003159"/>
    </source>
</evidence>
<evidence type="ECO:0000256" key="3">
    <source>
        <dbReference type="ARBA" id="ARBA00010072"/>
    </source>
</evidence>
<dbReference type="SUPFAM" id="SSF161098">
    <property type="entry name" value="MetI-like"/>
    <property type="match status" value="1"/>
</dbReference>
<dbReference type="InterPro" id="IPR035906">
    <property type="entry name" value="MetI-like_sf"/>
</dbReference>
<protein>
    <submittedName>
        <fullName evidence="12">Amino acid ABC transporter permease</fullName>
    </submittedName>
</protein>
<dbReference type="PROSITE" id="PS50928">
    <property type="entry name" value="ABC_TM1"/>
    <property type="match status" value="1"/>
</dbReference>
<dbReference type="CDD" id="cd06261">
    <property type="entry name" value="TM_PBP2"/>
    <property type="match status" value="1"/>
</dbReference>
<evidence type="ECO:0000256" key="8">
    <source>
        <dbReference type="ARBA" id="ARBA00022989"/>
    </source>
</evidence>
<reference evidence="12 13" key="1">
    <citation type="submission" date="2022-12" db="EMBL/GenBank/DDBJ databases">
        <title>Metagenome assembled genome from gulf of manar.</title>
        <authorList>
            <person name="Kohli P."/>
            <person name="Pk S."/>
            <person name="Venkata Ramana C."/>
            <person name="Sasikala C."/>
        </authorList>
    </citation>
    <scope>NUCLEOTIDE SEQUENCE [LARGE SCALE GENOMIC DNA]</scope>
    <source>
        <strain evidence="12">JB008</strain>
    </source>
</reference>
<dbReference type="GO" id="GO:0043190">
    <property type="term" value="C:ATP-binding cassette (ABC) transporter complex"/>
    <property type="evidence" value="ECO:0007669"/>
    <property type="project" value="InterPro"/>
</dbReference>
<dbReference type="PANTHER" id="PTHR30614:SF20">
    <property type="entry name" value="GLUTAMINE TRANSPORT SYSTEM PERMEASE PROTEIN GLNP"/>
    <property type="match status" value="1"/>
</dbReference>
<dbReference type="GO" id="GO:0022857">
    <property type="term" value="F:transmembrane transporter activity"/>
    <property type="evidence" value="ECO:0007669"/>
    <property type="project" value="InterPro"/>
</dbReference>
<feature type="transmembrane region" description="Helical" evidence="10">
    <location>
        <begin position="250"/>
        <end position="272"/>
    </location>
</feature>
<dbReference type="InterPro" id="IPR043429">
    <property type="entry name" value="ArtM/GltK/GlnP/TcyL/YhdX-like"/>
</dbReference>